<dbReference type="PANTHER" id="PTHR28004">
    <property type="entry name" value="ZGC:162816-RELATED"/>
    <property type="match status" value="1"/>
</dbReference>
<evidence type="ECO:0000313" key="4">
    <source>
        <dbReference type="EMBL" id="SHF35942.1"/>
    </source>
</evidence>
<protein>
    <submittedName>
        <fullName evidence="4">D-serine deaminase, pyridoxal phosphate-dependent</fullName>
    </submittedName>
</protein>
<gene>
    <name evidence="4" type="ORF">SAMN05444008_10784</name>
</gene>
<dbReference type="Gene3D" id="3.20.20.10">
    <property type="entry name" value="Alanine racemase"/>
    <property type="match status" value="1"/>
</dbReference>
<keyword evidence="2" id="KW-0456">Lyase</keyword>
<organism evidence="4 5">
    <name type="scientific">Cnuella takakiae</name>
    <dbReference type="NCBI Taxonomy" id="1302690"/>
    <lineage>
        <taxon>Bacteria</taxon>
        <taxon>Pseudomonadati</taxon>
        <taxon>Bacteroidota</taxon>
        <taxon>Chitinophagia</taxon>
        <taxon>Chitinophagales</taxon>
        <taxon>Chitinophagaceae</taxon>
        <taxon>Cnuella</taxon>
    </lineage>
</organism>
<dbReference type="CDD" id="cd06821">
    <property type="entry name" value="PLPDE_III_D-TA"/>
    <property type="match status" value="1"/>
</dbReference>
<dbReference type="InterPro" id="IPR029066">
    <property type="entry name" value="PLP-binding_barrel"/>
</dbReference>
<dbReference type="InterPro" id="IPR001608">
    <property type="entry name" value="Ala_racemase_N"/>
</dbReference>
<dbReference type="InterPro" id="IPR026956">
    <property type="entry name" value="D-ser_dehydrat-like_dom"/>
</dbReference>
<dbReference type="Proteomes" id="UP000184368">
    <property type="component" value="Unassembled WGS sequence"/>
</dbReference>
<name>A0A1M5B186_9BACT</name>
<dbReference type="InterPro" id="IPR042208">
    <property type="entry name" value="D-ser_dehydrat-like_sf"/>
</dbReference>
<reference evidence="4 5" key="1">
    <citation type="submission" date="2016-11" db="EMBL/GenBank/DDBJ databases">
        <authorList>
            <person name="Jaros S."/>
            <person name="Januszkiewicz K."/>
            <person name="Wedrychowicz H."/>
        </authorList>
    </citation>
    <scope>NUCLEOTIDE SEQUENCE [LARGE SCALE GENOMIC DNA]</scope>
    <source>
        <strain evidence="4 5">DSM 26897</strain>
    </source>
</reference>
<dbReference type="GO" id="GO:0008721">
    <property type="term" value="F:D-serine ammonia-lyase activity"/>
    <property type="evidence" value="ECO:0007669"/>
    <property type="project" value="TreeGrafter"/>
</dbReference>
<evidence type="ECO:0000259" key="3">
    <source>
        <dbReference type="SMART" id="SM01119"/>
    </source>
</evidence>
<dbReference type="AlphaFoldDB" id="A0A1M5B186"/>
<dbReference type="SUPFAM" id="SSF51419">
    <property type="entry name" value="PLP-binding barrel"/>
    <property type="match status" value="1"/>
</dbReference>
<accession>A0A1M5B186</accession>
<dbReference type="STRING" id="1302690.BUE76_16400"/>
<dbReference type="Pfam" id="PF14031">
    <property type="entry name" value="D-ser_dehydrat"/>
    <property type="match status" value="1"/>
</dbReference>
<dbReference type="OrthoDB" id="9788869at2"/>
<dbReference type="RefSeq" id="WP_073043143.1">
    <property type="nucleotide sequence ID" value="NZ_FQUO01000007.1"/>
</dbReference>
<dbReference type="EMBL" id="FQUO01000007">
    <property type="protein sequence ID" value="SHF35942.1"/>
    <property type="molecule type" value="Genomic_DNA"/>
</dbReference>
<proteinExistence type="inferred from homology"/>
<dbReference type="GO" id="GO:0036088">
    <property type="term" value="P:D-serine catabolic process"/>
    <property type="evidence" value="ECO:0007669"/>
    <property type="project" value="TreeGrafter"/>
</dbReference>
<dbReference type="Gene3D" id="2.40.37.20">
    <property type="entry name" value="D-serine dehydratase-like domain"/>
    <property type="match status" value="1"/>
</dbReference>
<evidence type="ECO:0000256" key="1">
    <source>
        <dbReference type="ARBA" id="ARBA00005323"/>
    </source>
</evidence>
<keyword evidence="5" id="KW-1185">Reference proteome</keyword>
<sequence length="378" mass="40938">MPTTDSAATATQWYVFDGIAQTDTPALVVYADRVKENIQKALELVGDPERLRPHFKTSKCAAICSLFLQAGITRFKCATVAEAELLAMNGAPDVLLAYQPVGPKVERLLALVDKYPSTRFSCLVDHAVPAKAIAAAAVHLATTVGVYIDINPGMNRSGILPGGQAVDLYETCSHLKGLEVLGLHVYDGHITQFNLLERKAACDAAFAPIEQLRRDLVARGFALPAMISGGTPTLSIHAQYPDRECSPGTFIYWDAAYGDAFPDLPFAPAALVLTRVVSMPTPSSLTLDLGHKAIASENDLLHRFQLLNAPDALPIMHSEEHVVVRLSEGHGFAIGDVLFALPYHICPTVALHQQATVVEDGRLWGWWPTGARDRELTV</sequence>
<feature type="domain" description="D-serine dehydratase-like" evidence="3">
    <location>
        <begin position="269"/>
        <end position="359"/>
    </location>
</feature>
<dbReference type="PANTHER" id="PTHR28004:SF2">
    <property type="entry name" value="D-SERINE DEHYDRATASE"/>
    <property type="match status" value="1"/>
</dbReference>
<dbReference type="Pfam" id="PF01168">
    <property type="entry name" value="Ala_racemase_N"/>
    <property type="match status" value="1"/>
</dbReference>
<dbReference type="InterPro" id="IPR051466">
    <property type="entry name" value="D-amino_acid_metab_enzyme"/>
</dbReference>
<dbReference type="SMART" id="SM01119">
    <property type="entry name" value="D-ser_dehydrat"/>
    <property type="match status" value="1"/>
</dbReference>
<evidence type="ECO:0000313" key="5">
    <source>
        <dbReference type="Proteomes" id="UP000184368"/>
    </source>
</evidence>
<evidence type="ECO:0000256" key="2">
    <source>
        <dbReference type="ARBA" id="ARBA00023239"/>
    </source>
</evidence>
<comment type="similarity">
    <text evidence="1">Belongs to the DSD1 family.</text>
</comment>